<dbReference type="InterPro" id="IPR055247">
    <property type="entry name" value="InsJ-like_HTH"/>
</dbReference>
<dbReference type="Pfam" id="PF13518">
    <property type="entry name" value="HTH_28"/>
    <property type="match status" value="2"/>
</dbReference>
<feature type="region of interest" description="Disordered" evidence="2">
    <location>
        <begin position="114"/>
        <end position="137"/>
    </location>
</feature>
<dbReference type="InterPro" id="IPR010921">
    <property type="entry name" value="Trp_repressor/repl_initiator"/>
</dbReference>
<gene>
    <name evidence="4" type="ORF">NCTC12360_02750</name>
</gene>
<dbReference type="PANTHER" id="PTHR33795:SF1">
    <property type="entry name" value="INSERTION ELEMENT IS150 PROTEIN INSJ"/>
    <property type="match status" value="1"/>
</dbReference>
<sequence>MAKYPFELKLKIVKEYLSGVGGYRYLANKYGISSKSQVSNWVNVYREYGEEGLLRKHQNQKYSVQFKLNALELYQTSEMSYREVASTLEMNNPALIANWMRNFREAGIEGLSKEKGRPLTLTRKKENKKENTTTEERDRIKALEKQVRSLQIENAFLKELRKLRKQEAQQRRKNQSHESSPASEDHSN</sequence>
<keyword evidence="5" id="KW-1185">Reference proteome</keyword>
<dbReference type="InterPro" id="IPR036388">
    <property type="entry name" value="WH-like_DNA-bd_sf"/>
</dbReference>
<evidence type="ECO:0000256" key="2">
    <source>
        <dbReference type="SAM" id="MobiDB-lite"/>
    </source>
</evidence>
<feature type="domain" description="Insertion element IS150 protein InsJ-like helix-turn-helix" evidence="3">
    <location>
        <begin position="9"/>
        <end position="57"/>
    </location>
</feature>
<reference evidence="4 5" key="1">
    <citation type="submission" date="2018-06" db="EMBL/GenBank/DDBJ databases">
        <authorList>
            <consortium name="Pathogen Informatics"/>
            <person name="Doyle S."/>
        </authorList>
    </citation>
    <scope>NUCLEOTIDE SEQUENCE [LARGE SCALE GENOMIC DNA]</scope>
    <source>
        <strain evidence="4 5">NCTC12360</strain>
    </source>
</reference>
<evidence type="ECO:0000313" key="5">
    <source>
        <dbReference type="Proteomes" id="UP000254807"/>
    </source>
</evidence>
<dbReference type="InterPro" id="IPR052057">
    <property type="entry name" value="IS150/IS1296_orfA-like"/>
</dbReference>
<dbReference type="PANTHER" id="PTHR33795">
    <property type="entry name" value="INSERTION ELEMENT IS150 PROTEIN INSJ"/>
    <property type="match status" value="1"/>
</dbReference>
<feature type="region of interest" description="Disordered" evidence="2">
    <location>
        <begin position="163"/>
        <end position="188"/>
    </location>
</feature>
<evidence type="ECO:0000256" key="1">
    <source>
        <dbReference type="ARBA" id="ARBA00038232"/>
    </source>
</evidence>
<name>A0A376H1Q0_ENTGA</name>
<dbReference type="RefSeq" id="WP_005473325.1">
    <property type="nucleotide sequence ID" value="NZ_CABEIK010000001.1"/>
</dbReference>
<evidence type="ECO:0000259" key="3">
    <source>
        <dbReference type="Pfam" id="PF13518"/>
    </source>
</evidence>
<dbReference type="GO" id="GO:0043565">
    <property type="term" value="F:sequence-specific DNA binding"/>
    <property type="evidence" value="ECO:0007669"/>
    <property type="project" value="InterPro"/>
</dbReference>
<protein>
    <submittedName>
        <fullName evidence="4">Transposase family protein</fullName>
    </submittedName>
</protein>
<dbReference type="SUPFAM" id="SSF48295">
    <property type="entry name" value="TrpR-like"/>
    <property type="match status" value="1"/>
</dbReference>
<proteinExistence type="inferred from homology"/>
<dbReference type="Gene3D" id="1.10.10.10">
    <property type="entry name" value="Winged helix-like DNA-binding domain superfamily/Winged helix DNA-binding domain"/>
    <property type="match status" value="2"/>
</dbReference>
<comment type="similarity">
    <text evidence="1">Belongs to the IS150/IS1296 orfA family.</text>
</comment>
<evidence type="ECO:0000313" key="4">
    <source>
        <dbReference type="EMBL" id="STD84223.1"/>
    </source>
</evidence>
<feature type="domain" description="Insertion element IS150 protein InsJ-like helix-turn-helix" evidence="3">
    <location>
        <begin position="66"/>
        <end position="118"/>
    </location>
</feature>
<accession>A0A376H1Q0</accession>
<dbReference type="SUPFAM" id="SSF46689">
    <property type="entry name" value="Homeodomain-like"/>
    <property type="match status" value="1"/>
</dbReference>
<dbReference type="EMBL" id="UFYW01000001">
    <property type="protein sequence ID" value="STD84223.1"/>
    <property type="molecule type" value="Genomic_DNA"/>
</dbReference>
<dbReference type="InterPro" id="IPR009057">
    <property type="entry name" value="Homeodomain-like_sf"/>
</dbReference>
<organism evidence="4 5">
    <name type="scientific">Enterococcus gallinarum</name>
    <dbReference type="NCBI Taxonomy" id="1353"/>
    <lineage>
        <taxon>Bacteria</taxon>
        <taxon>Bacillati</taxon>
        <taxon>Bacillota</taxon>
        <taxon>Bacilli</taxon>
        <taxon>Lactobacillales</taxon>
        <taxon>Enterococcaceae</taxon>
        <taxon>Enterococcus</taxon>
    </lineage>
</organism>
<dbReference type="Proteomes" id="UP000254807">
    <property type="component" value="Unassembled WGS sequence"/>
</dbReference>
<dbReference type="AlphaFoldDB" id="A0A376H1Q0"/>